<dbReference type="GO" id="GO:0052717">
    <property type="term" value="F:tRNA-specific adenosine-34 deaminase activity"/>
    <property type="evidence" value="ECO:0007669"/>
    <property type="project" value="TreeGrafter"/>
</dbReference>
<protein>
    <submittedName>
        <fullName evidence="3">Cytidine deaminase-like protein</fullName>
    </submittedName>
</protein>
<feature type="signal peptide" evidence="1">
    <location>
        <begin position="1"/>
        <end position="18"/>
    </location>
</feature>
<dbReference type="EMBL" id="JAGPXC010000004">
    <property type="protein sequence ID" value="KAH6653985.1"/>
    <property type="molecule type" value="Genomic_DNA"/>
</dbReference>
<dbReference type="PANTHER" id="PTHR11079">
    <property type="entry name" value="CYTOSINE DEAMINASE FAMILY MEMBER"/>
    <property type="match status" value="1"/>
</dbReference>
<dbReference type="GO" id="GO:0002100">
    <property type="term" value="P:tRNA wobble adenosine to inosine editing"/>
    <property type="evidence" value="ECO:0007669"/>
    <property type="project" value="TreeGrafter"/>
</dbReference>
<keyword evidence="4" id="KW-1185">Reference proteome</keyword>
<dbReference type="Proteomes" id="UP000758603">
    <property type="component" value="Unassembled WGS sequence"/>
</dbReference>
<organism evidence="3 4">
    <name type="scientific">Truncatella angustata</name>
    <dbReference type="NCBI Taxonomy" id="152316"/>
    <lineage>
        <taxon>Eukaryota</taxon>
        <taxon>Fungi</taxon>
        <taxon>Dikarya</taxon>
        <taxon>Ascomycota</taxon>
        <taxon>Pezizomycotina</taxon>
        <taxon>Sordariomycetes</taxon>
        <taxon>Xylariomycetidae</taxon>
        <taxon>Amphisphaeriales</taxon>
        <taxon>Sporocadaceae</taxon>
        <taxon>Truncatella</taxon>
    </lineage>
</organism>
<reference evidence="3" key="1">
    <citation type="journal article" date="2021" name="Nat. Commun.">
        <title>Genetic determinants of endophytism in the Arabidopsis root mycobiome.</title>
        <authorList>
            <person name="Mesny F."/>
            <person name="Miyauchi S."/>
            <person name="Thiergart T."/>
            <person name="Pickel B."/>
            <person name="Atanasova L."/>
            <person name="Karlsson M."/>
            <person name="Huettel B."/>
            <person name="Barry K.W."/>
            <person name="Haridas S."/>
            <person name="Chen C."/>
            <person name="Bauer D."/>
            <person name="Andreopoulos W."/>
            <person name="Pangilinan J."/>
            <person name="LaButti K."/>
            <person name="Riley R."/>
            <person name="Lipzen A."/>
            <person name="Clum A."/>
            <person name="Drula E."/>
            <person name="Henrissat B."/>
            <person name="Kohler A."/>
            <person name="Grigoriev I.V."/>
            <person name="Martin F.M."/>
            <person name="Hacquard S."/>
        </authorList>
    </citation>
    <scope>NUCLEOTIDE SEQUENCE</scope>
    <source>
        <strain evidence="3">MPI-SDFR-AT-0073</strain>
    </source>
</reference>
<dbReference type="Pfam" id="PF00383">
    <property type="entry name" value="dCMP_cyt_deam_1"/>
    <property type="match status" value="1"/>
</dbReference>
<dbReference type="GeneID" id="70136152"/>
<dbReference type="RefSeq" id="XP_045958255.1">
    <property type="nucleotide sequence ID" value="XM_046107261.1"/>
</dbReference>
<feature type="domain" description="CMP/dCMP-type deaminase" evidence="2">
    <location>
        <begin position="41"/>
        <end position="164"/>
    </location>
</feature>
<proteinExistence type="predicted"/>
<evidence type="ECO:0000313" key="4">
    <source>
        <dbReference type="Proteomes" id="UP000758603"/>
    </source>
</evidence>
<accession>A0A9P8UL48</accession>
<gene>
    <name evidence="3" type="ORF">BKA67DRAFT_658323</name>
</gene>
<keyword evidence="1" id="KW-0732">Signal</keyword>
<dbReference type="InterPro" id="IPR002125">
    <property type="entry name" value="CMP_dCMP_dom"/>
</dbReference>
<evidence type="ECO:0000259" key="2">
    <source>
        <dbReference type="PROSITE" id="PS51747"/>
    </source>
</evidence>
<name>A0A9P8UL48_9PEZI</name>
<dbReference type="PANTHER" id="PTHR11079:SF203">
    <property type="entry name" value="CMP_DCMP-TYPE DEAMINASE DOMAIN-CONTAINING PROTEIN"/>
    <property type="match status" value="1"/>
</dbReference>
<evidence type="ECO:0000313" key="3">
    <source>
        <dbReference type="EMBL" id="KAH6653985.1"/>
    </source>
</evidence>
<dbReference type="InterPro" id="IPR016193">
    <property type="entry name" value="Cytidine_deaminase-like"/>
</dbReference>
<feature type="chain" id="PRO_5040112390" evidence="1">
    <location>
        <begin position="19"/>
        <end position="239"/>
    </location>
</feature>
<dbReference type="Gene3D" id="3.40.140.10">
    <property type="entry name" value="Cytidine Deaminase, domain 2"/>
    <property type="match status" value="1"/>
</dbReference>
<dbReference type="PROSITE" id="PS51747">
    <property type="entry name" value="CYT_DCMP_DEAMINASES_2"/>
    <property type="match status" value="1"/>
</dbReference>
<evidence type="ECO:0000256" key="1">
    <source>
        <dbReference type="SAM" id="SignalP"/>
    </source>
</evidence>
<dbReference type="SUPFAM" id="SSF53927">
    <property type="entry name" value="Cytidine deaminase-like"/>
    <property type="match status" value="1"/>
</dbReference>
<dbReference type="AlphaFoldDB" id="A0A9P8UL48"/>
<dbReference type="OrthoDB" id="408702at2759"/>
<dbReference type="CDD" id="cd01285">
    <property type="entry name" value="nucleoside_deaminase"/>
    <property type="match status" value="1"/>
</dbReference>
<sequence length="239" mass="26034">MLVSRSLVALGIVVATCAAHFTIPNDDQDMSGLTVNSIPWEKRASYMRKTNEALYRQSGPCPFAAFGAIIVNHTADEVVCEGANFRTGDPTIHGEISAINACTAKFADMGMTPTEIYAAWGELSLYTNAESCPMCASAIRWAGFKEYVYGTTIQHNYNVGWGVMTLSSYDVFQQSRQLPGYQTVMLGQILTNETDPLFSWQYNASAVCPNECFRVPSATRGGTTCSNVTASSRRDVDGL</sequence>
<comment type="caution">
    <text evidence="3">The sequence shown here is derived from an EMBL/GenBank/DDBJ whole genome shotgun (WGS) entry which is preliminary data.</text>
</comment>